<dbReference type="Proteomes" id="UP000299102">
    <property type="component" value="Unassembled WGS sequence"/>
</dbReference>
<dbReference type="InterPro" id="IPR036497">
    <property type="entry name" value="GLTP_sf"/>
</dbReference>
<proteinExistence type="predicted"/>
<dbReference type="SUPFAM" id="SSF110004">
    <property type="entry name" value="Glycolipid transfer protein, GLTP"/>
    <property type="match status" value="1"/>
</dbReference>
<gene>
    <name evidence="2" type="ORF">EVAR_71177_1</name>
</gene>
<dbReference type="EMBL" id="BGZK01004866">
    <property type="protein sequence ID" value="GBP11316.1"/>
    <property type="molecule type" value="Genomic_DNA"/>
</dbReference>
<dbReference type="GO" id="GO:0005737">
    <property type="term" value="C:cytoplasm"/>
    <property type="evidence" value="ECO:0007669"/>
    <property type="project" value="InterPro"/>
</dbReference>
<comment type="caution">
    <text evidence="2">The sequence shown here is derived from an EMBL/GenBank/DDBJ whole genome shotgun (WGS) entry which is preliminary data.</text>
</comment>
<protein>
    <recommendedName>
        <fullName evidence="1">Glycolipid transfer protein domain-containing protein</fullName>
    </recommendedName>
</protein>
<name>A0A4C1TAX3_EUMVA</name>
<sequence>MSYEVDANLLTDTKYVSGCRTLLRLHRGLEFVYEFLNRLEFVESDKVHGCCKTAYEATLASIILGWCERRTGGHVRADSG</sequence>
<dbReference type="OrthoDB" id="116883at2759"/>
<dbReference type="Gene3D" id="1.10.3520.10">
    <property type="entry name" value="Glycolipid transfer protein"/>
    <property type="match status" value="1"/>
</dbReference>
<evidence type="ECO:0000259" key="1">
    <source>
        <dbReference type="Pfam" id="PF08718"/>
    </source>
</evidence>
<reference evidence="2 3" key="1">
    <citation type="journal article" date="2019" name="Commun. Biol.">
        <title>The bagworm genome reveals a unique fibroin gene that provides high tensile strength.</title>
        <authorList>
            <person name="Kono N."/>
            <person name="Nakamura H."/>
            <person name="Ohtoshi R."/>
            <person name="Tomita M."/>
            <person name="Numata K."/>
            <person name="Arakawa K."/>
        </authorList>
    </citation>
    <scope>NUCLEOTIDE SEQUENCE [LARGE SCALE GENOMIC DNA]</scope>
</reference>
<accession>A0A4C1TAX3</accession>
<organism evidence="2 3">
    <name type="scientific">Eumeta variegata</name>
    <name type="common">Bagworm moth</name>
    <name type="synonym">Eumeta japonica</name>
    <dbReference type="NCBI Taxonomy" id="151549"/>
    <lineage>
        <taxon>Eukaryota</taxon>
        <taxon>Metazoa</taxon>
        <taxon>Ecdysozoa</taxon>
        <taxon>Arthropoda</taxon>
        <taxon>Hexapoda</taxon>
        <taxon>Insecta</taxon>
        <taxon>Pterygota</taxon>
        <taxon>Neoptera</taxon>
        <taxon>Endopterygota</taxon>
        <taxon>Lepidoptera</taxon>
        <taxon>Glossata</taxon>
        <taxon>Ditrysia</taxon>
        <taxon>Tineoidea</taxon>
        <taxon>Psychidae</taxon>
        <taxon>Oiketicinae</taxon>
        <taxon>Eumeta</taxon>
    </lineage>
</organism>
<dbReference type="GO" id="GO:0120013">
    <property type="term" value="F:lipid transfer activity"/>
    <property type="evidence" value="ECO:0007669"/>
    <property type="project" value="InterPro"/>
</dbReference>
<evidence type="ECO:0000313" key="2">
    <source>
        <dbReference type="EMBL" id="GBP11316.1"/>
    </source>
</evidence>
<keyword evidence="3" id="KW-1185">Reference proteome</keyword>
<dbReference type="AlphaFoldDB" id="A0A4C1TAX3"/>
<feature type="domain" description="Glycolipid transfer protein" evidence="1">
    <location>
        <begin position="2"/>
        <end position="60"/>
    </location>
</feature>
<evidence type="ECO:0000313" key="3">
    <source>
        <dbReference type="Proteomes" id="UP000299102"/>
    </source>
</evidence>
<dbReference type="Pfam" id="PF08718">
    <property type="entry name" value="GLTP"/>
    <property type="match status" value="1"/>
</dbReference>
<dbReference type="InterPro" id="IPR014830">
    <property type="entry name" value="Glycolipid_transfer_prot_dom"/>
</dbReference>